<dbReference type="SMART" id="SM01321">
    <property type="entry name" value="Y1_Tnp"/>
    <property type="match status" value="1"/>
</dbReference>
<proteinExistence type="predicted"/>
<dbReference type="AlphaFoldDB" id="A0A562PV87"/>
<dbReference type="RefSeq" id="WP_145874145.1">
    <property type="nucleotide sequence ID" value="NZ_CP046904.1"/>
</dbReference>
<reference evidence="3 4" key="1">
    <citation type="journal article" date="2015" name="Stand. Genomic Sci.">
        <title>Genomic Encyclopedia of Bacterial and Archaeal Type Strains, Phase III: the genomes of soil and plant-associated and newly described type strains.</title>
        <authorList>
            <person name="Whitman W.B."/>
            <person name="Woyke T."/>
            <person name="Klenk H.P."/>
            <person name="Zhou Y."/>
            <person name="Lilburn T.G."/>
            <person name="Beck B.J."/>
            <person name="De Vos P."/>
            <person name="Vandamme P."/>
            <person name="Eisen J.A."/>
            <person name="Garrity G."/>
            <person name="Hugenholtz P."/>
            <person name="Kyrpides N.C."/>
        </authorList>
    </citation>
    <scope>NUCLEOTIDE SEQUENCE [LARGE SCALE GENOMIC DNA]</scope>
    <source>
        <strain evidence="3 4">CGMCC 1.10685</strain>
    </source>
</reference>
<protein>
    <submittedName>
        <fullName evidence="2">Addiction module toxin RelE</fullName>
    </submittedName>
    <submittedName>
        <fullName evidence="3">REP element-mobilizing transposase RayT</fullName>
    </submittedName>
</protein>
<dbReference type="OrthoDB" id="9814067at2"/>
<dbReference type="InterPro" id="IPR036515">
    <property type="entry name" value="Transposase_17_sf"/>
</dbReference>
<gene>
    <name evidence="2" type="ORF">GO485_10605</name>
    <name evidence="3" type="ORF">IP92_01722</name>
</gene>
<dbReference type="InterPro" id="IPR002686">
    <property type="entry name" value="Transposase_17"/>
</dbReference>
<dbReference type="GO" id="GO:0006313">
    <property type="term" value="P:DNA transposition"/>
    <property type="evidence" value="ECO:0007669"/>
    <property type="project" value="InterPro"/>
</dbReference>
<dbReference type="SUPFAM" id="SSF143422">
    <property type="entry name" value="Transposase IS200-like"/>
    <property type="match status" value="1"/>
</dbReference>
<accession>A0A562PV87</accession>
<name>A0A562PV87_9BURK</name>
<evidence type="ECO:0000259" key="1">
    <source>
        <dbReference type="SMART" id="SM01321"/>
    </source>
</evidence>
<dbReference type="NCBIfam" id="NF047646">
    <property type="entry name" value="REP_Tyr_transpos"/>
    <property type="match status" value="1"/>
</dbReference>
<dbReference type="Pfam" id="PF01797">
    <property type="entry name" value="Y1_Tnp"/>
    <property type="match status" value="1"/>
</dbReference>
<evidence type="ECO:0000313" key="2">
    <source>
        <dbReference type="EMBL" id="QGZ39451.1"/>
    </source>
</evidence>
<evidence type="ECO:0000313" key="3">
    <source>
        <dbReference type="EMBL" id="TWI48334.1"/>
    </source>
</evidence>
<keyword evidence="5" id="KW-1185">Reference proteome</keyword>
<evidence type="ECO:0000313" key="4">
    <source>
        <dbReference type="Proteomes" id="UP000315112"/>
    </source>
</evidence>
<evidence type="ECO:0000313" key="5">
    <source>
        <dbReference type="Proteomes" id="UP000437862"/>
    </source>
</evidence>
<dbReference type="Gene3D" id="3.30.70.1290">
    <property type="entry name" value="Transposase IS200-like"/>
    <property type="match status" value="1"/>
</dbReference>
<sequence length="255" mass="29326">MNRPRRLQFPDALYHVTTRGNRRTNIFVDDRDRHIWLRILTETCAHFNLRIYSLCLMPNHVHFLVQTPEANISAALHRLNGVYAQKFNWRHGLTGHLLQGRFHAELVERQEHLLEVLRYIVLNPVAAELVTHPDRWQWSTHQCICGALPRPKWLDADWVLGLFTGEDRTERIGAYRRFVESAIAELAGSGKKRPRRAVVQGDGGPTLDEIERTHQSRNAAILAAWYSGAFTREQIARHFGISTKTVTRITSSAGK</sequence>
<dbReference type="EMBL" id="VLKW01000003">
    <property type="protein sequence ID" value="TWI48334.1"/>
    <property type="molecule type" value="Genomic_DNA"/>
</dbReference>
<dbReference type="EMBL" id="CP046904">
    <property type="protein sequence ID" value="QGZ39451.1"/>
    <property type="molecule type" value="Genomic_DNA"/>
</dbReference>
<organism evidence="3 4">
    <name type="scientific">Pseudoduganella flava</name>
    <dbReference type="NCBI Taxonomy" id="871742"/>
    <lineage>
        <taxon>Bacteria</taxon>
        <taxon>Pseudomonadati</taxon>
        <taxon>Pseudomonadota</taxon>
        <taxon>Betaproteobacteria</taxon>
        <taxon>Burkholderiales</taxon>
        <taxon>Oxalobacteraceae</taxon>
        <taxon>Telluria group</taxon>
        <taxon>Pseudoduganella</taxon>
    </lineage>
</organism>
<reference evidence="3" key="2">
    <citation type="submission" date="2019-07" db="EMBL/GenBank/DDBJ databases">
        <authorList>
            <person name="Whitman W."/>
            <person name="Huntemann M."/>
            <person name="Clum A."/>
            <person name="Pillay M."/>
            <person name="Palaniappan K."/>
            <person name="Varghese N."/>
            <person name="Mikhailova N."/>
            <person name="Stamatis D."/>
            <person name="Reddy T."/>
            <person name="Daum C."/>
            <person name="Shapiro N."/>
            <person name="Ivanova N."/>
            <person name="Kyrpides N."/>
            <person name="Woyke T."/>
        </authorList>
    </citation>
    <scope>NUCLEOTIDE SEQUENCE</scope>
    <source>
        <strain evidence="3">CGMCC 1.10685</strain>
    </source>
</reference>
<reference evidence="2 5" key="3">
    <citation type="submission" date="2019-12" db="EMBL/GenBank/DDBJ databases">
        <title>Draft Genome Sequences of Six Type Strains of the Genus Massilia.</title>
        <authorList>
            <person name="Miess H."/>
            <person name="Frediansyah A."/>
            <person name="Goeker M."/>
            <person name="Gross H."/>
        </authorList>
    </citation>
    <scope>NUCLEOTIDE SEQUENCE [LARGE SCALE GENOMIC DNA]</scope>
    <source>
        <strain evidence="2 5">DSM 26639</strain>
    </source>
</reference>
<dbReference type="GO" id="GO:0004803">
    <property type="term" value="F:transposase activity"/>
    <property type="evidence" value="ECO:0007669"/>
    <property type="project" value="InterPro"/>
</dbReference>
<dbReference type="GO" id="GO:0003677">
    <property type="term" value="F:DNA binding"/>
    <property type="evidence" value="ECO:0007669"/>
    <property type="project" value="InterPro"/>
</dbReference>
<dbReference type="Proteomes" id="UP000437862">
    <property type="component" value="Chromosome"/>
</dbReference>
<feature type="domain" description="Transposase IS200-like" evidence="1">
    <location>
        <begin position="9"/>
        <end position="123"/>
    </location>
</feature>
<dbReference type="PANTHER" id="PTHR34322">
    <property type="entry name" value="TRANSPOSASE, Y1_TNP DOMAIN-CONTAINING"/>
    <property type="match status" value="1"/>
</dbReference>
<dbReference type="PANTHER" id="PTHR34322:SF2">
    <property type="entry name" value="TRANSPOSASE IS200-LIKE DOMAIN-CONTAINING PROTEIN"/>
    <property type="match status" value="1"/>
</dbReference>
<dbReference type="Proteomes" id="UP000315112">
    <property type="component" value="Unassembled WGS sequence"/>
</dbReference>